<evidence type="ECO:0000313" key="1">
    <source>
        <dbReference type="EMBL" id="GAU35742.1"/>
    </source>
</evidence>
<feature type="non-terminal residue" evidence="1">
    <location>
        <position position="200"/>
    </location>
</feature>
<sequence>MPTLREHSVPHGRGYSHTLEDIVHKIYNKMDLLLFANEDEAPDCLFNSEDNSKSSNLKVYGDEMGENDVCNGPFSAESEAFQLQKIVKGKFQRNVDGGHDKKLTEAVKRRERAHRFSYIKSRMPALRVWTPKQKGMKSKTDHLWKIPKRKDRSRACYDTVCETPMTGNKRSSSQSIGSDDDSYMADGNQVCGSVAKALFQ</sequence>
<dbReference type="GO" id="GO:0010212">
    <property type="term" value="P:response to ionizing radiation"/>
    <property type="evidence" value="ECO:0007669"/>
    <property type="project" value="InterPro"/>
</dbReference>
<gene>
    <name evidence="1" type="ORF">TSUD_370080</name>
</gene>
<evidence type="ECO:0000313" key="2">
    <source>
        <dbReference type="Proteomes" id="UP000242715"/>
    </source>
</evidence>
<protein>
    <submittedName>
        <fullName evidence="1">Uncharacterized protein</fullName>
    </submittedName>
</protein>
<dbReference type="PANTHER" id="PTHR21556">
    <property type="entry name" value="TRESLIN"/>
    <property type="match status" value="1"/>
</dbReference>
<dbReference type="InterPro" id="IPR026153">
    <property type="entry name" value="Treslin"/>
</dbReference>
<name>A0A2Z6NGJ0_TRISU</name>
<dbReference type="GO" id="GO:0005634">
    <property type="term" value="C:nucleus"/>
    <property type="evidence" value="ECO:0007669"/>
    <property type="project" value="InterPro"/>
</dbReference>
<reference evidence="2" key="1">
    <citation type="journal article" date="2017" name="Front. Plant Sci.">
        <title>Climate Clever Clovers: New Paradigm to Reduce the Environmental Footprint of Ruminants by Breeding Low Methanogenic Forages Utilizing Haplotype Variation.</title>
        <authorList>
            <person name="Kaur P."/>
            <person name="Appels R."/>
            <person name="Bayer P.E."/>
            <person name="Keeble-Gagnere G."/>
            <person name="Wang J."/>
            <person name="Hirakawa H."/>
            <person name="Shirasawa K."/>
            <person name="Vercoe P."/>
            <person name="Stefanova K."/>
            <person name="Durmic Z."/>
            <person name="Nichols P."/>
            <person name="Revell C."/>
            <person name="Isobe S.N."/>
            <person name="Edwards D."/>
            <person name="Erskine W."/>
        </authorList>
    </citation>
    <scope>NUCLEOTIDE SEQUENCE [LARGE SCALE GENOMIC DNA]</scope>
    <source>
        <strain evidence="2">cv. Daliak</strain>
    </source>
</reference>
<keyword evidence="2" id="KW-1185">Reference proteome</keyword>
<dbReference type="GO" id="GO:0006260">
    <property type="term" value="P:DNA replication"/>
    <property type="evidence" value="ECO:0007669"/>
    <property type="project" value="InterPro"/>
</dbReference>
<dbReference type="EMBL" id="DF973602">
    <property type="protein sequence ID" value="GAU35742.1"/>
    <property type="molecule type" value="Genomic_DNA"/>
</dbReference>
<dbReference type="GO" id="GO:0033314">
    <property type="term" value="P:mitotic DNA replication checkpoint signaling"/>
    <property type="evidence" value="ECO:0007669"/>
    <property type="project" value="InterPro"/>
</dbReference>
<dbReference type="Proteomes" id="UP000242715">
    <property type="component" value="Unassembled WGS sequence"/>
</dbReference>
<dbReference type="GO" id="GO:0003682">
    <property type="term" value="F:chromatin binding"/>
    <property type="evidence" value="ECO:0007669"/>
    <property type="project" value="TreeGrafter"/>
</dbReference>
<accession>A0A2Z6NGJ0</accession>
<dbReference type="PANTHER" id="PTHR21556:SF2">
    <property type="entry name" value="TRESLIN"/>
    <property type="match status" value="1"/>
</dbReference>
<dbReference type="GO" id="GO:0030174">
    <property type="term" value="P:regulation of DNA-templated DNA replication initiation"/>
    <property type="evidence" value="ECO:0007669"/>
    <property type="project" value="TreeGrafter"/>
</dbReference>
<dbReference type="GO" id="GO:0007095">
    <property type="term" value="P:mitotic G2 DNA damage checkpoint signaling"/>
    <property type="evidence" value="ECO:0007669"/>
    <property type="project" value="TreeGrafter"/>
</dbReference>
<dbReference type="AlphaFoldDB" id="A0A2Z6NGJ0"/>
<proteinExistence type="predicted"/>
<dbReference type="OrthoDB" id="1913152at2759"/>
<organism evidence="1 2">
    <name type="scientific">Trifolium subterraneum</name>
    <name type="common">Subterranean clover</name>
    <dbReference type="NCBI Taxonomy" id="3900"/>
    <lineage>
        <taxon>Eukaryota</taxon>
        <taxon>Viridiplantae</taxon>
        <taxon>Streptophyta</taxon>
        <taxon>Embryophyta</taxon>
        <taxon>Tracheophyta</taxon>
        <taxon>Spermatophyta</taxon>
        <taxon>Magnoliopsida</taxon>
        <taxon>eudicotyledons</taxon>
        <taxon>Gunneridae</taxon>
        <taxon>Pentapetalae</taxon>
        <taxon>rosids</taxon>
        <taxon>fabids</taxon>
        <taxon>Fabales</taxon>
        <taxon>Fabaceae</taxon>
        <taxon>Papilionoideae</taxon>
        <taxon>50 kb inversion clade</taxon>
        <taxon>NPAAA clade</taxon>
        <taxon>Hologalegina</taxon>
        <taxon>IRL clade</taxon>
        <taxon>Trifolieae</taxon>
        <taxon>Trifolium</taxon>
    </lineage>
</organism>